<sequence length="339" mass="36100">MAAVSVREVAQRAGVSLGTVSNVLNRPESVAPPTRRRVLDAIAELGFVRNDSARQLRAGRSRTIAIVVLDMANPFFTDVARGAETVVDAADGMLVLCNSGEDPRRELRHLELLEEQRVRGVLLTPVGDEPSPAVERLIARGIPVVLVDRGAKLADRCSVAVDDVQGGRLVLRHLVAQGHRRVAYVGGPFGIRQVAERHRGAVAAIDEAGAPVELRVVATGRLSVAAGRDAAAELIGTPAGQRPTAVFCANDLIALGVLQKLTEHGLRVPDDVAIVGYDDIDFAAAAAVPLSSVRQPRERLGRTAAELLLAEADEEAGHEHRHVLFQPELVVRRSSGAPD</sequence>
<keyword evidence="6" id="KW-1185">Reference proteome</keyword>
<dbReference type="GO" id="GO:0003700">
    <property type="term" value="F:DNA-binding transcription factor activity"/>
    <property type="evidence" value="ECO:0007669"/>
    <property type="project" value="TreeGrafter"/>
</dbReference>
<dbReference type="Pfam" id="PF13377">
    <property type="entry name" value="Peripla_BP_3"/>
    <property type="match status" value="1"/>
</dbReference>
<dbReference type="InterPro" id="IPR000843">
    <property type="entry name" value="HTH_LacI"/>
</dbReference>
<gene>
    <name evidence="5" type="ORF">GA0070564_104537</name>
</gene>
<dbReference type="PANTHER" id="PTHR30146">
    <property type="entry name" value="LACI-RELATED TRANSCRIPTIONAL REPRESSOR"/>
    <property type="match status" value="1"/>
</dbReference>
<reference evidence="6" key="1">
    <citation type="submission" date="2016-06" db="EMBL/GenBank/DDBJ databases">
        <authorList>
            <person name="Varghese N."/>
            <person name="Submissions Spin"/>
        </authorList>
    </citation>
    <scope>NUCLEOTIDE SEQUENCE [LARGE SCALE GENOMIC DNA]</scope>
    <source>
        <strain evidence="6">DSM 44830</strain>
    </source>
</reference>
<dbReference type="Pfam" id="PF00356">
    <property type="entry name" value="LacI"/>
    <property type="match status" value="1"/>
</dbReference>
<protein>
    <submittedName>
        <fullName evidence="5">Transcriptional regulator, LacI family</fullName>
    </submittedName>
</protein>
<feature type="domain" description="HTH lacI-type" evidence="4">
    <location>
        <begin position="4"/>
        <end position="58"/>
    </location>
</feature>
<dbReference type="InterPro" id="IPR010982">
    <property type="entry name" value="Lambda_DNA-bd_dom_sf"/>
</dbReference>
<evidence type="ECO:0000256" key="3">
    <source>
        <dbReference type="ARBA" id="ARBA00023163"/>
    </source>
</evidence>
<evidence type="ECO:0000313" key="5">
    <source>
        <dbReference type="EMBL" id="SCF25959.1"/>
    </source>
</evidence>
<evidence type="ECO:0000259" key="4">
    <source>
        <dbReference type="PROSITE" id="PS50932"/>
    </source>
</evidence>
<dbReference type="STRING" id="262898.GA0070564_104537"/>
<evidence type="ECO:0000256" key="2">
    <source>
        <dbReference type="ARBA" id="ARBA00023125"/>
    </source>
</evidence>
<dbReference type="OrthoDB" id="37081at2"/>
<dbReference type="CDD" id="cd01392">
    <property type="entry name" value="HTH_LacI"/>
    <property type="match status" value="1"/>
</dbReference>
<keyword evidence="2" id="KW-0238">DNA-binding</keyword>
<dbReference type="PROSITE" id="PS00356">
    <property type="entry name" value="HTH_LACI_1"/>
    <property type="match status" value="1"/>
</dbReference>
<dbReference type="GO" id="GO:0000976">
    <property type="term" value="F:transcription cis-regulatory region binding"/>
    <property type="evidence" value="ECO:0007669"/>
    <property type="project" value="TreeGrafter"/>
</dbReference>
<dbReference type="PANTHER" id="PTHR30146:SF109">
    <property type="entry name" value="HTH-TYPE TRANSCRIPTIONAL REGULATOR GALS"/>
    <property type="match status" value="1"/>
</dbReference>
<dbReference type="Proteomes" id="UP000199504">
    <property type="component" value="Unassembled WGS sequence"/>
</dbReference>
<accession>A0A1C4YYW9</accession>
<keyword evidence="1" id="KW-0805">Transcription regulation</keyword>
<dbReference type="RefSeq" id="WP_091609624.1">
    <property type="nucleotide sequence ID" value="NZ_FMCX01000004.1"/>
</dbReference>
<organism evidence="5 6">
    <name type="scientific">Micromonospora mirobrigensis</name>
    <dbReference type="NCBI Taxonomy" id="262898"/>
    <lineage>
        <taxon>Bacteria</taxon>
        <taxon>Bacillati</taxon>
        <taxon>Actinomycetota</taxon>
        <taxon>Actinomycetes</taxon>
        <taxon>Micromonosporales</taxon>
        <taxon>Micromonosporaceae</taxon>
        <taxon>Micromonospora</taxon>
    </lineage>
</organism>
<dbReference type="EMBL" id="FMCX01000004">
    <property type="protein sequence ID" value="SCF25959.1"/>
    <property type="molecule type" value="Genomic_DNA"/>
</dbReference>
<evidence type="ECO:0000256" key="1">
    <source>
        <dbReference type="ARBA" id="ARBA00023015"/>
    </source>
</evidence>
<dbReference type="PROSITE" id="PS50932">
    <property type="entry name" value="HTH_LACI_2"/>
    <property type="match status" value="1"/>
</dbReference>
<keyword evidence="3" id="KW-0804">Transcription</keyword>
<proteinExistence type="predicted"/>
<dbReference type="SMART" id="SM00354">
    <property type="entry name" value="HTH_LACI"/>
    <property type="match status" value="1"/>
</dbReference>
<dbReference type="InterPro" id="IPR046335">
    <property type="entry name" value="LacI/GalR-like_sensor"/>
</dbReference>
<dbReference type="InterPro" id="IPR028082">
    <property type="entry name" value="Peripla_BP_I"/>
</dbReference>
<dbReference type="SUPFAM" id="SSF53822">
    <property type="entry name" value="Periplasmic binding protein-like I"/>
    <property type="match status" value="1"/>
</dbReference>
<dbReference type="Gene3D" id="1.10.260.40">
    <property type="entry name" value="lambda repressor-like DNA-binding domains"/>
    <property type="match status" value="1"/>
</dbReference>
<evidence type="ECO:0000313" key="6">
    <source>
        <dbReference type="Proteomes" id="UP000199504"/>
    </source>
</evidence>
<dbReference type="Gene3D" id="3.40.50.2300">
    <property type="match status" value="2"/>
</dbReference>
<dbReference type="AlphaFoldDB" id="A0A1C4YYW9"/>
<name>A0A1C4YYW9_9ACTN</name>
<dbReference type="CDD" id="cd06293">
    <property type="entry name" value="PBP1_LacI-like"/>
    <property type="match status" value="1"/>
</dbReference>
<dbReference type="SUPFAM" id="SSF47413">
    <property type="entry name" value="lambda repressor-like DNA-binding domains"/>
    <property type="match status" value="1"/>
</dbReference>